<dbReference type="GO" id="GO:0004470">
    <property type="term" value="F:malic enzyme activity"/>
    <property type="evidence" value="ECO:0007669"/>
    <property type="project" value="InterPro"/>
</dbReference>
<dbReference type="GO" id="GO:0051287">
    <property type="term" value="F:NAD binding"/>
    <property type="evidence" value="ECO:0007669"/>
    <property type="project" value="InterPro"/>
</dbReference>
<dbReference type="InterPro" id="IPR051674">
    <property type="entry name" value="Malate_Decarboxylase"/>
</dbReference>
<accession>A0A1F6LHS7</accession>
<dbReference type="SUPFAM" id="SSF51735">
    <property type="entry name" value="NAD(P)-binding Rossmann-fold domains"/>
    <property type="match status" value="1"/>
</dbReference>
<organism evidence="8 9">
    <name type="scientific">Candidatus Magasanikbacteria bacterium RIFCSPHIGHO2_01_FULL_33_34</name>
    <dbReference type="NCBI Taxonomy" id="1798671"/>
    <lineage>
        <taxon>Bacteria</taxon>
        <taxon>Candidatus Magasanikiibacteriota</taxon>
    </lineage>
</organism>
<comment type="caution">
    <text evidence="8">The sequence shown here is derived from an EMBL/GenBank/DDBJ whole genome shotgun (WGS) entry which is preliminary data.</text>
</comment>
<dbReference type="PIRSF" id="PIRSF000106">
    <property type="entry name" value="ME"/>
    <property type="match status" value="1"/>
</dbReference>
<dbReference type="InterPro" id="IPR012301">
    <property type="entry name" value="Malic_N_dom"/>
</dbReference>
<dbReference type="CDD" id="cd05311">
    <property type="entry name" value="NAD_bind_2_malic_enz"/>
    <property type="match status" value="1"/>
</dbReference>
<evidence type="ECO:0000313" key="9">
    <source>
        <dbReference type="Proteomes" id="UP000177067"/>
    </source>
</evidence>
<dbReference type="InterPro" id="IPR036291">
    <property type="entry name" value="NAD(P)-bd_dom_sf"/>
</dbReference>
<evidence type="ECO:0000256" key="5">
    <source>
        <dbReference type="PIRSR" id="PIRSR000106-3"/>
    </source>
</evidence>
<keyword evidence="2" id="KW-0560">Oxidoreductase</keyword>
<proteinExistence type="inferred from homology"/>
<evidence type="ECO:0000313" key="8">
    <source>
        <dbReference type="EMBL" id="OGH58855.1"/>
    </source>
</evidence>
<dbReference type="Gene3D" id="3.40.50.720">
    <property type="entry name" value="NAD(P)-binding Rossmann-like Domain"/>
    <property type="match status" value="1"/>
</dbReference>
<dbReference type="AlphaFoldDB" id="A0A1F6LHS7"/>
<dbReference type="Gene3D" id="3.40.50.10380">
    <property type="entry name" value="Malic enzyme, N-terminal domain"/>
    <property type="match status" value="1"/>
</dbReference>
<feature type="binding site" evidence="4">
    <location>
        <position position="316"/>
    </location>
    <ligand>
        <name>(S)-malate</name>
        <dbReference type="ChEBI" id="CHEBI:15589"/>
    </ligand>
</feature>
<keyword evidence="5" id="KW-0479">Metal-binding</keyword>
<evidence type="ECO:0000259" key="7">
    <source>
        <dbReference type="SMART" id="SM01274"/>
    </source>
</evidence>
<reference evidence="8 9" key="1">
    <citation type="journal article" date="2016" name="Nat. Commun.">
        <title>Thousands of microbial genomes shed light on interconnected biogeochemical processes in an aquifer system.</title>
        <authorList>
            <person name="Anantharaman K."/>
            <person name="Brown C.T."/>
            <person name="Hug L.A."/>
            <person name="Sharon I."/>
            <person name="Castelle C.J."/>
            <person name="Probst A.J."/>
            <person name="Thomas B.C."/>
            <person name="Singh A."/>
            <person name="Wilkins M.J."/>
            <person name="Karaoz U."/>
            <person name="Brodie E.L."/>
            <person name="Williams K.H."/>
            <person name="Hubbard S.S."/>
            <person name="Banfield J.F."/>
        </authorList>
    </citation>
    <scope>NUCLEOTIDE SEQUENCE [LARGE SCALE GENOMIC DNA]</scope>
</reference>
<gene>
    <name evidence="8" type="ORF">A2725_03845</name>
</gene>
<dbReference type="InterPro" id="IPR001891">
    <property type="entry name" value="Malic_OxRdtase"/>
</dbReference>
<evidence type="ECO:0000256" key="2">
    <source>
        <dbReference type="ARBA" id="ARBA00023002"/>
    </source>
</evidence>
<feature type="binding site" evidence="5">
    <location>
        <position position="135"/>
    </location>
    <ligand>
        <name>a divalent metal cation</name>
        <dbReference type="ChEBI" id="CHEBI:60240"/>
    </ligand>
</feature>
<dbReference type="InterPro" id="IPR012302">
    <property type="entry name" value="Malic_NAD-bd"/>
</dbReference>
<name>A0A1F6LHS7_9BACT</name>
<dbReference type="SMART" id="SM01274">
    <property type="entry name" value="malic"/>
    <property type="match status" value="1"/>
</dbReference>
<evidence type="ECO:0000256" key="1">
    <source>
        <dbReference type="ARBA" id="ARBA00008785"/>
    </source>
</evidence>
<evidence type="ECO:0000256" key="3">
    <source>
        <dbReference type="PIRSR" id="PIRSR000106-1"/>
    </source>
</evidence>
<feature type="domain" description="Malic enzyme N-terminal" evidence="7">
    <location>
        <begin position="16"/>
        <end position="149"/>
    </location>
</feature>
<dbReference type="Pfam" id="PF03949">
    <property type="entry name" value="Malic_M"/>
    <property type="match status" value="1"/>
</dbReference>
<comment type="cofactor">
    <cofactor evidence="5">
        <name>Mg(2+)</name>
        <dbReference type="ChEBI" id="CHEBI:18420"/>
    </cofactor>
    <cofactor evidence="5">
        <name>Mn(2+)</name>
        <dbReference type="ChEBI" id="CHEBI:29035"/>
    </cofactor>
    <text evidence="5">Divalent metal cations. Prefers magnesium or manganese.</text>
</comment>
<feature type="binding site" evidence="5">
    <location>
        <position position="134"/>
    </location>
    <ligand>
        <name>a divalent metal cation</name>
        <dbReference type="ChEBI" id="CHEBI:60240"/>
    </ligand>
</feature>
<dbReference type="Proteomes" id="UP000177067">
    <property type="component" value="Unassembled WGS sequence"/>
</dbReference>
<sequence>MSDIYQESIKLHKKYKGKLETNSKIKIKTTIDLSRAYTPGVAEISRIIFKNPTEAKKMTLKNNTIAVISDGSAILGLGNLGAKAAIPVMEGKCILFKEFAGVDAFPICLDTQDTEEIIKTIKYIAPVFGGINLEDISAPRCFEIETRLKSELDIPILHDDQHGTAVVTLAALINAMKLINISKENIKIVINGAGAAGVATTKLFIQYGIKNIIVCDSKGAIYKGRNDLNQEKQELADITNKQKQTGLLSDIIVGADVFFGVSKAGLLKPAMIKNMNTKPVIFAMANPIPEIMPELAKKAGAYIIATGRSDYPNQTNNVLAFPGLFRGALDNNITNFTDTILIRVAKVLANCVKNPSTNKILPNPLDKSVVTKIAKAVY</sequence>
<comment type="similarity">
    <text evidence="1">Belongs to the malic enzymes family.</text>
</comment>
<dbReference type="EMBL" id="MFPS01000008">
    <property type="protein sequence ID" value="OGH58855.1"/>
    <property type="molecule type" value="Genomic_DNA"/>
</dbReference>
<dbReference type="SUPFAM" id="SSF53223">
    <property type="entry name" value="Aminoacid dehydrogenase-like, N-terminal domain"/>
    <property type="match status" value="1"/>
</dbReference>
<dbReference type="GO" id="GO:0046872">
    <property type="term" value="F:metal ion binding"/>
    <property type="evidence" value="ECO:0007669"/>
    <property type="project" value="UniProtKB-KW"/>
</dbReference>
<dbReference type="GO" id="GO:0016616">
    <property type="term" value="F:oxidoreductase activity, acting on the CH-OH group of donors, NAD or NADP as acceptor"/>
    <property type="evidence" value="ECO:0007669"/>
    <property type="project" value="InterPro"/>
</dbReference>
<dbReference type="InterPro" id="IPR045213">
    <property type="entry name" value="Malic_NAD-bd_bact_type"/>
</dbReference>
<dbReference type="InterPro" id="IPR046346">
    <property type="entry name" value="Aminoacid_DH-like_N_sf"/>
</dbReference>
<protein>
    <submittedName>
        <fullName evidence="8">Malate dehydrogenase</fullName>
    </submittedName>
</protein>
<feature type="active site" description="Proton donor" evidence="3">
    <location>
        <position position="37"/>
    </location>
</feature>
<feature type="binding site" evidence="5">
    <location>
        <position position="160"/>
    </location>
    <ligand>
        <name>a divalent metal cation</name>
        <dbReference type="ChEBI" id="CHEBI:60240"/>
    </ligand>
</feature>
<dbReference type="PANTHER" id="PTHR43237">
    <property type="entry name" value="NADP-DEPENDENT MALIC ENZYME"/>
    <property type="match status" value="1"/>
</dbReference>
<dbReference type="Pfam" id="PF00390">
    <property type="entry name" value="malic"/>
    <property type="match status" value="1"/>
</dbReference>
<evidence type="ECO:0000259" key="6">
    <source>
        <dbReference type="SMART" id="SM00919"/>
    </source>
</evidence>
<dbReference type="SMART" id="SM00919">
    <property type="entry name" value="Malic_M"/>
    <property type="match status" value="1"/>
</dbReference>
<feature type="active site" description="Proton acceptor" evidence="3">
    <location>
        <position position="92"/>
    </location>
</feature>
<dbReference type="InterPro" id="IPR037062">
    <property type="entry name" value="Malic_N_dom_sf"/>
</dbReference>
<feature type="binding site" evidence="4">
    <location>
        <position position="286"/>
    </location>
    <ligand>
        <name>(S)-malate</name>
        <dbReference type="ChEBI" id="CHEBI:15589"/>
    </ligand>
</feature>
<dbReference type="PANTHER" id="PTHR43237:SF4">
    <property type="entry name" value="NADP-DEPENDENT MALIC ENZYME"/>
    <property type="match status" value="1"/>
</dbReference>
<evidence type="ECO:0000256" key="4">
    <source>
        <dbReference type="PIRSR" id="PIRSR000106-2"/>
    </source>
</evidence>
<feature type="domain" description="Malic enzyme NAD-binding" evidence="6">
    <location>
        <begin position="161"/>
        <end position="378"/>
    </location>
</feature>